<gene>
    <name evidence="1" type="ORF">MIND_01245000</name>
</gene>
<evidence type="ECO:0000313" key="1">
    <source>
        <dbReference type="EMBL" id="KAF7292177.1"/>
    </source>
</evidence>
<name>A0A8H6S4A9_9AGAR</name>
<comment type="caution">
    <text evidence="1">The sequence shown here is derived from an EMBL/GenBank/DDBJ whole genome shotgun (WGS) entry which is preliminary data.</text>
</comment>
<dbReference type="OrthoDB" id="3208495at2759"/>
<dbReference type="Proteomes" id="UP000636479">
    <property type="component" value="Unassembled WGS sequence"/>
</dbReference>
<evidence type="ECO:0000313" key="2">
    <source>
        <dbReference type="Proteomes" id="UP000636479"/>
    </source>
</evidence>
<dbReference type="GeneID" id="59351452"/>
<dbReference type="EMBL" id="JACAZF010000012">
    <property type="protein sequence ID" value="KAF7292177.1"/>
    <property type="molecule type" value="Genomic_DNA"/>
</dbReference>
<protein>
    <submittedName>
        <fullName evidence="1">Uncharacterized protein</fullName>
    </submittedName>
</protein>
<proteinExistence type="predicted"/>
<dbReference type="AlphaFoldDB" id="A0A8H6S4A9"/>
<dbReference type="Pfam" id="PF18759">
    <property type="entry name" value="Plavaka"/>
    <property type="match status" value="1"/>
</dbReference>
<dbReference type="InterPro" id="IPR041078">
    <property type="entry name" value="Plavaka"/>
</dbReference>
<sequence length="433" mass="49772">MLEAYHAIPQPPPPQTSDDPIESIIMAIMEWSDATHLAQFGTASLWPGYTFFSNHPKDFHGKPTSKAGFHQAYFASVMPYIFIQSNSSEYPQLPDTVRDSYRQQYGCDMPDEVYTHLKRELMHSIWELLLSEDFMDAYDNGIKIKCWDGIVRLVFPRFLYTGLITQRILLATIKSLGGRPCPRCFVEKKQISETGTVNDMKRRAQIRIDDHPRRMDIESARKAIFGNGNSLKGPSLNAILKKNSWVPTRNAFSKLDTIKTPFNLFTMFVPDLLHEVELGVAKAIIVHLICMLHSLKKTDEFDQRLVFYRYIATLMLTIPRFRQIPTFGRATICSFSHNVSELKHVAARDYEDILQCLLPVIEGLVPSHQGLIDKLCFELALWHGYAKLRMHTTSSIKLFRMATTNLCSTIRRFARETADIKTYELPRRRTSKG</sequence>
<organism evidence="1 2">
    <name type="scientific">Mycena indigotica</name>
    <dbReference type="NCBI Taxonomy" id="2126181"/>
    <lineage>
        <taxon>Eukaryota</taxon>
        <taxon>Fungi</taxon>
        <taxon>Dikarya</taxon>
        <taxon>Basidiomycota</taxon>
        <taxon>Agaricomycotina</taxon>
        <taxon>Agaricomycetes</taxon>
        <taxon>Agaricomycetidae</taxon>
        <taxon>Agaricales</taxon>
        <taxon>Marasmiineae</taxon>
        <taxon>Mycenaceae</taxon>
        <taxon>Mycena</taxon>
    </lineage>
</organism>
<keyword evidence="2" id="KW-1185">Reference proteome</keyword>
<reference evidence="1" key="1">
    <citation type="submission" date="2020-05" db="EMBL/GenBank/DDBJ databases">
        <title>Mycena genomes resolve the evolution of fungal bioluminescence.</title>
        <authorList>
            <person name="Tsai I.J."/>
        </authorList>
    </citation>
    <scope>NUCLEOTIDE SEQUENCE</scope>
    <source>
        <strain evidence="1">171206Taipei</strain>
    </source>
</reference>
<dbReference type="RefSeq" id="XP_037214904.1">
    <property type="nucleotide sequence ID" value="XM_037368936.1"/>
</dbReference>
<accession>A0A8H6S4A9</accession>